<dbReference type="SUPFAM" id="SSF54001">
    <property type="entry name" value="Cysteine proteinases"/>
    <property type="match status" value="1"/>
</dbReference>
<dbReference type="SMART" id="SM00287">
    <property type="entry name" value="SH3b"/>
    <property type="match status" value="2"/>
</dbReference>
<keyword evidence="5" id="KW-0788">Thiol protease</keyword>
<keyword evidence="4" id="KW-0378">Hydrolase</keyword>
<feature type="signal peptide" evidence="6">
    <location>
        <begin position="1"/>
        <end position="24"/>
    </location>
</feature>
<keyword evidence="6" id="KW-0732">Signal</keyword>
<dbReference type="Gene3D" id="3.90.1720.10">
    <property type="entry name" value="endopeptidase domain like (from Nostoc punctiforme)"/>
    <property type="match status" value="1"/>
</dbReference>
<evidence type="ECO:0000256" key="4">
    <source>
        <dbReference type="ARBA" id="ARBA00022801"/>
    </source>
</evidence>
<dbReference type="InterPro" id="IPR051202">
    <property type="entry name" value="Peptidase_C40"/>
</dbReference>
<evidence type="ECO:0000256" key="2">
    <source>
        <dbReference type="ARBA" id="ARBA00022443"/>
    </source>
</evidence>
<evidence type="ECO:0000256" key="1">
    <source>
        <dbReference type="ARBA" id="ARBA00007074"/>
    </source>
</evidence>
<sequence>MKKWNGLLLVMVLLLSFAAPAAHAASEVTTKAKIVSGVSFRDQPNTSSSVMRYLKTGEIVTVLQIVNPYWYQVSDAQGVTGFVSTNEKYISVISNAEIIYGVNFRTGPSTDATRIRMLRAGEDVLVLEKVNDSWYKAVDSTGVVGYVSSSSKYIITDFSVTLVTLPLAERIESVIAETFKYTGVPYEFGSKRFDTATFDCSDLLQQARWDATREVIPSDSREQGEYVKSLGPVTTDWKQLKRGDLMFFMSYKGSRASDYASIDKSTETITHTGIYLGDGMVLHTYSPESGGVRTDLIEGKQWEYRFLFGGSSMK</sequence>
<dbReference type="InterPro" id="IPR000064">
    <property type="entry name" value="NLP_P60_dom"/>
</dbReference>
<dbReference type="EMBL" id="JBHLWN010000076">
    <property type="protein sequence ID" value="MFC0214625.1"/>
    <property type="molecule type" value="Genomic_DNA"/>
</dbReference>
<evidence type="ECO:0000259" key="8">
    <source>
        <dbReference type="PROSITE" id="PS51781"/>
    </source>
</evidence>
<dbReference type="Proteomes" id="UP001589776">
    <property type="component" value="Unassembled WGS sequence"/>
</dbReference>
<evidence type="ECO:0000259" key="7">
    <source>
        <dbReference type="PROSITE" id="PS50002"/>
    </source>
</evidence>
<comment type="similarity">
    <text evidence="1">Belongs to the peptidase C40 family.</text>
</comment>
<feature type="domain" description="NlpC/P60" evidence="9">
    <location>
        <begin position="168"/>
        <end position="313"/>
    </location>
</feature>
<evidence type="ECO:0000256" key="3">
    <source>
        <dbReference type="ARBA" id="ARBA00022670"/>
    </source>
</evidence>
<proteinExistence type="inferred from homology"/>
<evidence type="ECO:0000256" key="6">
    <source>
        <dbReference type="SAM" id="SignalP"/>
    </source>
</evidence>
<comment type="caution">
    <text evidence="10">The sequence shown here is derived from an EMBL/GenBank/DDBJ whole genome shotgun (WGS) entry which is preliminary data.</text>
</comment>
<reference evidence="10 11" key="1">
    <citation type="submission" date="2024-09" db="EMBL/GenBank/DDBJ databases">
        <authorList>
            <person name="Sun Q."/>
            <person name="Mori K."/>
        </authorList>
    </citation>
    <scope>NUCLEOTIDE SEQUENCE [LARGE SCALE GENOMIC DNA]</scope>
    <source>
        <strain evidence="10 11">CCM 7759</strain>
    </source>
</reference>
<evidence type="ECO:0000256" key="5">
    <source>
        <dbReference type="ARBA" id="ARBA00022807"/>
    </source>
</evidence>
<keyword evidence="11" id="KW-1185">Reference proteome</keyword>
<dbReference type="PANTHER" id="PTHR47053">
    <property type="entry name" value="MUREIN DD-ENDOPEPTIDASE MEPH-RELATED"/>
    <property type="match status" value="1"/>
</dbReference>
<evidence type="ECO:0000313" key="11">
    <source>
        <dbReference type="Proteomes" id="UP001589776"/>
    </source>
</evidence>
<dbReference type="PANTHER" id="PTHR47053:SF1">
    <property type="entry name" value="MUREIN DD-ENDOPEPTIDASE MEPH-RELATED"/>
    <property type="match status" value="1"/>
</dbReference>
<dbReference type="Gene3D" id="2.30.30.40">
    <property type="entry name" value="SH3 Domains"/>
    <property type="match status" value="2"/>
</dbReference>
<gene>
    <name evidence="10" type="ORF">ACFFK0_19660</name>
</gene>
<dbReference type="Pfam" id="PF00877">
    <property type="entry name" value="NLPC_P60"/>
    <property type="match status" value="1"/>
</dbReference>
<keyword evidence="3" id="KW-0645">Protease</keyword>
<keyword evidence="2" id="KW-0728">SH3 domain</keyword>
<dbReference type="PROSITE" id="PS51781">
    <property type="entry name" value="SH3B"/>
    <property type="match status" value="1"/>
</dbReference>
<evidence type="ECO:0000259" key="9">
    <source>
        <dbReference type="PROSITE" id="PS51935"/>
    </source>
</evidence>
<dbReference type="PROSITE" id="PS50002">
    <property type="entry name" value="SH3"/>
    <property type="match status" value="1"/>
</dbReference>
<feature type="domain" description="SH3b" evidence="8">
    <location>
        <begin position="28"/>
        <end position="94"/>
    </location>
</feature>
<organism evidence="10 11">
    <name type="scientific">Paenibacillus chartarius</name>
    <dbReference type="NCBI Taxonomy" id="747481"/>
    <lineage>
        <taxon>Bacteria</taxon>
        <taxon>Bacillati</taxon>
        <taxon>Bacillota</taxon>
        <taxon>Bacilli</taxon>
        <taxon>Bacillales</taxon>
        <taxon>Paenibacillaceae</taxon>
        <taxon>Paenibacillus</taxon>
    </lineage>
</organism>
<dbReference type="RefSeq" id="WP_377472018.1">
    <property type="nucleotide sequence ID" value="NZ_JBHLWN010000076.1"/>
</dbReference>
<dbReference type="InterPro" id="IPR038765">
    <property type="entry name" value="Papain-like_cys_pep_sf"/>
</dbReference>
<accession>A0ABV6DPR1</accession>
<dbReference type="PROSITE" id="PS51935">
    <property type="entry name" value="NLPC_P60"/>
    <property type="match status" value="1"/>
</dbReference>
<dbReference type="InterPro" id="IPR003646">
    <property type="entry name" value="SH3-like_bac-type"/>
</dbReference>
<dbReference type="Pfam" id="PF08239">
    <property type="entry name" value="SH3_3"/>
    <property type="match status" value="2"/>
</dbReference>
<feature type="domain" description="SH3" evidence="7">
    <location>
        <begin position="91"/>
        <end position="157"/>
    </location>
</feature>
<dbReference type="InterPro" id="IPR001452">
    <property type="entry name" value="SH3_domain"/>
</dbReference>
<evidence type="ECO:0000313" key="10">
    <source>
        <dbReference type="EMBL" id="MFC0214625.1"/>
    </source>
</evidence>
<protein>
    <submittedName>
        <fullName evidence="10">SH3 domain-containing protein</fullName>
    </submittedName>
</protein>
<name>A0ABV6DPR1_9BACL</name>
<feature type="chain" id="PRO_5046987901" evidence="6">
    <location>
        <begin position="25"/>
        <end position="314"/>
    </location>
</feature>